<dbReference type="Proteomes" id="UP000837857">
    <property type="component" value="Chromosome 3"/>
</dbReference>
<proteinExistence type="predicted"/>
<protein>
    <submittedName>
        <fullName evidence="1">Uncharacterized protein</fullName>
    </submittedName>
</protein>
<reference evidence="1" key="1">
    <citation type="submission" date="2022-03" db="EMBL/GenBank/DDBJ databases">
        <authorList>
            <person name="Martin H S."/>
        </authorList>
    </citation>
    <scope>NUCLEOTIDE SEQUENCE</scope>
</reference>
<sequence>MMSVLKSLQELKHISTYCNLSEDIMGLPISTLLFRTQTELGGVSKGTLNFSHGLDDPFAMLAKEVYTNGCAIHSAINWSISRPDFELRC</sequence>
<organism evidence="1 2">
    <name type="scientific">Iphiclides podalirius</name>
    <name type="common">scarce swallowtail</name>
    <dbReference type="NCBI Taxonomy" id="110791"/>
    <lineage>
        <taxon>Eukaryota</taxon>
        <taxon>Metazoa</taxon>
        <taxon>Ecdysozoa</taxon>
        <taxon>Arthropoda</taxon>
        <taxon>Hexapoda</taxon>
        <taxon>Insecta</taxon>
        <taxon>Pterygota</taxon>
        <taxon>Neoptera</taxon>
        <taxon>Endopterygota</taxon>
        <taxon>Lepidoptera</taxon>
        <taxon>Glossata</taxon>
        <taxon>Ditrysia</taxon>
        <taxon>Papilionoidea</taxon>
        <taxon>Papilionidae</taxon>
        <taxon>Papilioninae</taxon>
        <taxon>Iphiclides</taxon>
    </lineage>
</organism>
<evidence type="ECO:0000313" key="1">
    <source>
        <dbReference type="EMBL" id="CAH2062808.1"/>
    </source>
</evidence>
<feature type="non-terminal residue" evidence="1">
    <location>
        <position position="89"/>
    </location>
</feature>
<accession>A0ABN8IT28</accession>
<name>A0ABN8IT28_9NEOP</name>
<evidence type="ECO:0000313" key="2">
    <source>
        <dbReference type="Proteomes" id="UP000837857"/>
    </source>
</evidence>
<gene>
    <name evidence="1" type="ORF">IPOD504_LOCUS12197</name>
</gene>
<keyword evidence="2" id="KW-1185">Reference proteome</keyword>
<dbReference type="EMBL" id="OW152815">
    <property type="protein sequence ID" value="CAH2062808.1"/>
    <property type="molecule type" value="Genomic_DNA"/>
</dbReference>